<gene>
    <name evidence="1" type="ORF">PSON_ATCC_30995.1.T0990042</name>
</gene>
<dbReference type="AlphaFoldDB" id="A0A8S1Q813"/>
<proteinExistence type="predicted"/>
<protein>
    <submittedName>
        <fullName evidence="1">Uncharacterized protein</fullName>
    </submittedName>
</protein>
<organism evidence="1 2">
    <name type="scientific">Paramecium sonneborni</name>
    <dbReference type="NCBI Taxonomy" id="65129"/>
    <lineage>
        <taxon>Eukaryota</taxon>
        <taxon>Sar</taxon>
        <taxon>Alveolata</taxon>
        <taxon>Ciliophora</taxon>
        <taxon>Intramacronucleata</taxon>
        <taxon>Oligohymenophorea</taxon>
        <taxon>Peniculida</taxon>
        <taxon>Parameciidae</taxon>
        <taxon>Paramecium</taxon>
    </lineage>
</organism>
<comment type="caution">
    <text evidence="1">The sequence shown here is derived from an EMBL/GenBank/DDBJ whole genome shotgun (WGS) entry which is preliminary data.</text>
</comment>
<dbReference type="Proteomes" id="UP000692954">
    <property type="component" value="Unassembled WGS sequence"/>
</dbReference>
<dbReference type="EMBL" id="CAJJDN010000099">
    <property type="protein sequence ID" value="CAD8111756.1"/>
    <property type="molecule type" value="Genomic_DNA"/>
</dbReference>
<keyword evidence="2" id="KW-1185">Reference proteome</keyword>
<accession>A0A8S1Q813</accession>
<sequence>MQIEQSIYIDGYISKELFEISKCLVAIPDLININSTFLNITLFTYSAQLKNQIPSNQKLYINLHLYQVKTHQT</sequence>
<reference evidence="1" key="1">
    <citation type="submission" date="2021-01" db="EMBL/GenBank/DDBJ databases">
        <authorList>
            <consortium name="Genoscope - CEA"/>
            <person name="William W."/>
        </authorList>
    </citation>
    <scope>NUCLEOTIDE SEQUENCE</scope>
</reference>
<evidence type="ECO:0000313" key="1">
    <source>
        <dbReference type="EMBL" id="CAD8111756.1"/>
    </source>
</evidence>
<name>A0A8S1Q813_9CILI</name>
<evidence type="ECO:0000313" key="2">
    <source>
        <dbReference type="Proteomes" id="UP000692954"/>
    </source>
</evidence>